<organism evidence="2 3">
    <name type="scientific">Marivibrio halodurans</name>
    <dbReference type="NCBI Taxonomy" id="2039722"/>
    <lineage>
        <taxon>Bacteria</taxon>
        <taxon>Pseudomonadati</taxon>
        <taxon>Pseudomonadota</taxon>
        <taxon>Alphaproteobacteria</taxon>
        <taxon>Rhodospirillales</taxon>
        <taxon>Rhodospirillaceae</taxon>
        <taxon>Marivibrio</taxon>
    </lineage>
</organism>
<proteinExistence type="predicted"/>
<dbReference type="Pfam" id="PF04344">
    <property type="entry name" value="CheZ"/>
    <property type="match status" value="1"/>
</dbReference>
<dbReference type="GO" id="GO:0050920">
    <property type="term" value="P:regulation of chemotaxis"/>
    <property type="evidence" value="ECO:0007669"/>
    <property type="project" value="InterPro"/>
</dbReference>
<dbReference type="RefSeq" id="WP_210680522.1">
    <property type="nucleotide sequence ID" value="NZ_JAGMWN010000001.1"/>
</dbReference>
<name>A0A8J7UZR6_9PROT</name>
<reference evidence="2" key="1">
    <citation type="submission" date="2021-04" db="EMBL/GenBank/DDBJ databases">
        <authorList>
            <person name="Zhang D.-C."/>
        </authorList>
    </citation>
    <scope>NUCLEOTIDE SEQUENCE</scope>
    <source>
        <strain evidence="2">CGMCC 1.15697</strain>
    </source>
</reference>
<dbReference type="Proteomes" id="UP000672602">
    <property type="component" value="Unassembled WGS sequence"/>
</dbReference>
<dbReference type="SUPFAM" id="SSF75708">
    <property type="entry name" value="Chemotaxis phosphatase CheZ"/>
    <property type="match status" value="1"/>
</dbReference>
<evidence type="ECO:0000256" key="1">
    <source>
        <dbReference type="SAM" id="MobiDB-lite"/>
    </source>
</evidence>
<keyword evidence="3" id="KW-1185">Reference proteome</keyword>
<dbReference type="AlphaFoldDB" id="A0A8J7UZR6"/>
<dbReference type="EC" id="3.6.1.-" evidence="2"/>
<dbReference type="GO" id="GO:0009288">
    <property type="term" value="C:bacterial-type flagellum"/>
    <property type="evidence" value="ECO:0007669"/>
    <property type="project" value="InterPro"/>
</dbReference>
<accession>A0A8J7UZR6</accession>
<sequence length="183" mass="20697">MPTPALSDDQLKAEVVSLVQYIRRFREEIAQMVSRDGDRTRFQSMSEQLDEILEATEGATHSILERMENVDSLVDDLRGEADPAKRGALCDKVQEETTQAIEACTFQDITGQRVTKIVRSMKFVEERVNAMVSLWGIDAIDEMAERYGHQEEAERDADEKLLNGPALKSEASISQDEIDKLFD</sequence>
<evidence type="ECO:0000313" key="2">
    <source>
        <dbReference type="EMBL" id="MBP5855961.1"/>
    </source>
</evidence>
<feature type="region of interest" description="Disordered" evidence="1">
    <location>
        <begin position="148"/>
        <end position="183"/>
    </location>
</feature>
<gene>
    <name evidence="2" type="ORF">KAJ83_03005</name>
</gene>
<evidence type="ECO:0000313" key="3">
    <source>
        <dbReference type="Proteomes" id="UP000672602"/>
    </source>
</evidence>
<protein>
    <submittedName>
        <fullName evidence="2">Protein phosphatase CheZ</fullName>
        <ecNumber evidence="2">3.6.1.-</ecNumber>
    </submittedName>
</protein>
<keyword evidence="2" id="KW-0378">Hydrolase</keyword>
<feature type="compositionally biased region" description="Basic and acidic residues" evidence="1">
    <location>
        <begin position="148"/>
        <end position="161"/>
    </location>
</feature>
<dbReference type="InterPro" id="IPR007439">
    <property type="entry name" value="Chemotax_Pase_CheZ"/>
</dbReference>
<dbReference type="GO" id="GO:0016787">
    <property type="term" value="F:hydrolase activity"/>
    <property type="evidence" value="ECO:0007669"/>
    <property type="project" value="UniProtKB-KW"/>
</dbReference>
<dbReference type="Gene3D" id="1.10.287.500">
    <property type="entry name" value="Helix hairpin bin"/>
    <property type="match status" value="1"/>
</dbReference>
<comment type="caution">
    <text evidence="2">The sequence shown here is derived from an EMBL/GenBank/DDBJ whole genome shotgun (WGS) entry which is preliminary data.</text>
</comment>
<dbReference type="EMBL" id="JAGMWN010000001">
    <property type="protein sequence ID" value="MBP5855961.1"/>
    <property type="molecule type" value="Genomic_DNA"/>
</dbReference>